<dbReference type="InterPro" id="IPR003593">
    <property type="entry name" value="AAA+_ATPase"/>
</dbReference>
<evidence type="ECO:0000313" key="13">
    <source>
        <dbReference type="Proteomes" id="UP000019591"/>
    </source>
</evidence>
<evidence type="ECO:0000256" key="9">
    <source>
        <dbReference type="SAM" id="Phobius"/>
    </source>
</evidence>
<dbReference type="SUPFAM" id="SSF90123">
    <property type="entry name" value="ABC transporter transmembrane region"/>
    <property type="match status" value="1"/>
</dbReference>
<evidence type="ECO:0000256" key="4">
    <source>
        <dbReference type="ARBA" id="ARBA00022692"/>
    </source>
</evidence>
<dbReference type="EMBL" id="CP007452">
    <property type="protein sequence ID" value="AHM57438.1"/>
    <property type="molecule type" value="Genomic_DNA"/>
</dbReference>
<name>W8THW8_PEPAC</name>
<evidence type="ECO:0000259" key="11">
    <source>
        <dbReference type="PROSITE" id="PS50929"/>
    </source>
</evidence>
<dbReference type="GO" id="GO:0016887">
    <property type="term" value="F:ATP hydrolysis activity"/>
    <property type="evidence" value="ECO:0007669"/>
    <property type="project" value="InterPro"/>
</dbReference>
<feature type="transmembrane region" description="Helical" evidence="9">
    <location>
        <begin position="52"/>
        <end position="76"/>
    </location>
</feature>
<feature type="transmembrane region" description="Helical" evidence="9">
    <location>
        <begin position="272"/>
        <end position="296"/>
    </location>
</feature>
<dbReference type="GO" id="GO:0005886">
    <property type="term" value="C:plasma membrane"/>
    <property type="evidence" value="ECO:0007669"/>
    <property type="project" value="UniProtKB-SubCell"/>
</dbReference>
<keyword evidence="5" id="KW-0547">Nucleotide-binding</keyword>
<dbReference type="GO" id="GO:0005524">
    <property type="term" value="F:ATP binding"/>
    <property type="evidence" value="ECO:0007669"/>
    <property type="project" value="UniProtKB-KW"/>
</dbReference>
<accession>W8THW8</accession>
<reference evidence="12 13" key="1">
    <citation type="journal article" date="2014" name="Genome Announc.">
        <title>Complete Genome Sequence of Amino Acid-Utilizing Eubacterium acidaminophilum al-2 (DSM 3953).</title>
        <authorList>
            <person name="Poehlein A."/>
            <person name="Andreesen J.R."/>
            <person name="Daniel R."/>
        </authorList>
    </citation>
    <scope>NUCLEOTIDE SEQUENCE [LARGE SCALE GENOMIC DNA]</scope>
    <source>
        <strain evidence="12 13">DSM 3953</strain>
    </source>
</reference>
<dbReference type="Pfam" id="PF00664">
    <property type="entry name" value="ABC_membrane"/>
    <property type="match status" value="1"/>
</dbReference>
<keyword evidence="2" id="KW-0813">Transport</keyword>
<dbReference type="HOGENOM" id="CLU_000604_84_3_9"/>
<feature type="domain" description="ABC transporter" evidence="10">
    <location>
        <begin position="332"/>
        <end position="568"/>
    </location>
</feature>
<dbReference type="PANTHER" id="PTHR43394:SF1">
    <property type="entry name" value="ATP-BINDING CASSETTE SUB-FAMILY B MEMBER 10, MITOCHONDRIAL"/>
    <property type="match status" value="1"/>
</dbReference>
<dbReference type="CDD" id="cd18548">
    <property type="entry name" value="ABC_6TM_Tm287_like"/>
    <property type="match status" value="1"/>
</dbReference>
<dbReference type="STRING" id="1286171.EAL2_c21570"/>
<feature type="transmembrane region" description="Helical" evidence="9">
    <location>
        <begin position="235"/>
        <end position="260"/>
    </location>
</feature>
<proteinExistence type="predicted"/>
<keyword evidence="7 9" id="KW-1133">Transmembrane helix</keyword>
<dbReference type="PATRIC" id="fig|1286171.3.peg.2106"/>
<dbReference type="Pfam" id="PF00005">
    <property type="entry name" value="ABC_tran"/>
    <property type="match status" value="1"/>
</dbReference>
<protein>
    <submittedName>
        <fullName evidence="12">ABC-type multidrug transport system, ATPase and permease component YfiB</fullName>
    </submittedName>
</protein>
<feature type="transmembrane region" description="Helical" evidence="9">
    <location>
        <begin position="133"/>
        <end position="151"/>
    </location>
</feature>
<dbReference type="InterPro" id="IPR039421">
    <property type="entry name" value="Type_1_exporter"/>
</dbReference>
<evidence type="ECO:0000256" key="5">
    <source>
        <dbReference type="ARBA" id="ARBA00022741"/>
    </source>
</evidence>
<evidence type="ECO:0000313" key="12">
    <source>
        <dbReference type="EMBL" id="AHM57438.1"/>
    </source>
</evidence>
<dbReference type="InterPro" id="IPR036640">
    <property type="entry name" value="ABC1_TM_sf"/>
</dbReference>
<dbReference type="InterPro" id="IPR027417">
    <property type="entry name" value="P-loop_NTPase"/>
</dbReference>
<feature type="domain" description="ABC transmembrane type-1" evidence="11">
    <location>
        <begin position="16"/>
        <end position="298"/>
    </location>
</feature>
<keyword evidence="3" id="KW-1003">Cell membrane</keyword>
<dbReference type="Gene3D" id="1.20.1560.10">
    <property type="entry name" value="ABC transporter type 1, transmembrane domain"/>
    <property type="match status" value="1"/>
</dbReference>
<dbReference type="PROSITE" id="PS50929">
    <property type="entry name" value="ABC_TM1F"/>
    <property type="match status" value="1"/>
</dbReference>
<evidence type="ECO:0000256" key="1">
    <source>
        <dbReference type="ARBA" id="ARBA00004651"/>
    </source>
</evidence>
<evidence type="ECO:0000256" key="2">
    <source>
        <dbReference type="ARBA" id="ARBA00022448"/>
    </source>
</evidence>
<feature type="transmembrane region" description="Helical" evidence="9">
    <location>
        <begin position="157"/>
        <end position="174"/>
    </location>
</feature>
<keyword evidence="8 9" id="KW-0472">Membrane</keyword>
<sequence>MVKLLKYIRPYWKSALLAPMLMLVEVVADLLQPRLLASIVDKGIASGDMDLILRTGAVMIGIAILGFLGGLGCIAASSHASLNFGTDLRSALYRKIQSFSFENIDSFQTATLITRLTNDVTQMQNVVMMSLRILVRAPLLAVGGLVMAIGINPGLALIMGVSIPVLIMALSAVIRKGFPLFAKLQQKLDNVNLVTRENLVGVRVVKAFVRGAFERARFANANEELVDVTVRALRLMVLTMPLMMLIMNLSIAAVLWFGGIQVRGGAIKVGEIMAFINYMTLILFSLLMVTFVLMMFSRAKASSLRISEVLETREDIAEIEGVSNEPVSEGDIVFENVSFRYEGASGDMVLKNISFEIKSGETVAILGSTGSGKSTLVSLIPRLYDVTEGSVTVDGRDVRSMRLAALRGGISFVLQESILFSGTVEENIRWGRRDASMDEVIEAAKAAQAHDFIMNFENGYDTVLGQRGVNISGGQKQRISIARALLKKAPILILDDSTSAIDMGTESRMQNALRAMLKDTTTIIIAQRVSSVIDADNIILLEDGAIAGQGTHAQLLSRSEIYQDICKSQLGGEACANGE</sequence>
<keyword evidence="4 9" id="KW-0812">Transmembrane</keyword>
<keyword evidence="13" id="KW-1185">Reference proteome</keyword>
<dbReference type="RefSeq" id="WP_025436360.1">
    <property type="nucleotide sequence ID" value="NZ_CP007452.1"/>
</dbReference>
<comment type="subcellular location">
    <subcellularLocation>
        <location evidence="1">Cell membrane</location>
        <topology evidence="1">Multi-pass membrane protein</topology>
    </subcellularLocation>
</comment>
<dbReference type="Gene3D" id="3.40.50.300">
    <property type="entry name" value="P-loop containing nucleotide triphosphate hydrolases"/>
    <property type="match status" value="1"/>
</dbReference>
<dbReference type="PROSITE" id="PS50893">
    <property type="entry name" value="ABC_TRANSPORTER_2"/>
    <property type="match status" value="1"/>
</dbReference>
<evidence type="ECO:0000259" key="10">
    <source>
        <dbReference type="PROSITE" id="PS50893"/>
    </source>
</evidence>
<dbReference type="FunFam" id="1.20.1560.10:FF:000040">
    <property type="entry name" value="Multidrug ABC transporter ATP-binding protein"/>
    <property type="match status" value="1"/>
</dbReference>
<dbReference type="InterPro" id="IPR017871">
    <property type="entry name" value="ABC_transporter-like_CS"/>
</dbReference>
<dbReference type="SUPFAM" id="SSF52540">
    <property type="entry name" value="P-loop containing nucleoside triphosphate hydrolases"/>
    <property type="match status" value="1"/>
</dbReference>
<dbReference type="PANTHER" id="PTHR43394">
    <property type="entry name" value="ATP-DEPENDENT PERMEASE MDL1, MITOCHONDRIAL"/>
    <property type="match status" value="1"/>
</dbReference>
<dbReference type="Proteomes" id="UP000019591">
    <property type="component" value="Chromosome"/>
</dbReference>
<dbReference type="SMART" id="SM00382">
    <property type="entry name" value="AAA"/>
    <property type="match status" value="1"/>
</dbReference>
<evidence type="ECO:0000256" key="3">
    <source>
        <dbReference type="ARBA" id="ARBA00022475"/>
    </source>
</evidence>
<dbReference type="OrthoDB" id="9762778at2"/>
<evidence type="ECO:0000256" key="6">
    <source>
        <dbReference type="ARBA" id="ARBA00022840"/>
    </source>
</evidence>
<dbReference type="InterPro" id="IPR003439">
    <property type="entry name" value="ABC_transporter-like_ATP-bd"/>
</dbReference>
<dbReference type="AlphaFoldDB" id="W8THW8"/>
<evidence type="ECO:0000256" key="7">
    <source>
        <dbReference type="ARBA" id="ARBA00022989"/>
    </source>
</evidence>
<gene>
    <name evidence="12" type="primary">yfiB</name>
    <name evidence="12" type="ORF">EAL2_c21570</name>
</gene>
<organism evidence="12 13">
    <name type="scientific">Peptoclostridium acidaminophilum DSM 3953</name>
    <dbReference type="NCBI Taxonomy" id="1286171"/>
    <lineage>
        <taxon>Bacteria</taxon>
        <taxon>Bacillati</taxon>
        <taxon>Bacillota</taxon>
        <taxon>Clostridia</taxon>
        <taxon>Peptostreptococcales</taxon>
        <taxon>Peptoclostridiaceae</taxon>
        <taxon>Peptoclostridium</taxon>
    </lineage>
</organism>
<dbReference type="FunFam" id="3.40.50.300:FF:000221">
    <property type="entry name" value="Multidrug ABC transporter ATP-binding protein"/>
    <property type="match status" value="1"/>
</dbReference>
<dbReference type="KEGG" id="eac:EAL2_c21570"/>
<evidence type="ECO:0000256" key="8">
    <source>
        <dbReference type="ARBA" id="ARBA00023136"/>
    </source>
</evidence>
<dbReference type="PROSITE" id="PS00211">
    <property type="entry name" value="ABC_TRANSPORTER_1"/>
    <property type="match status" value="1"/>
</dbReference>
<dbReference type="GO" id="GO:0015421">
    <property type="term" value="F:ABC-type oligopeptide transporter activity"/>
    <property type="evidence" value="ECO:0007669"/>
    <property type="project" value="TreeGrafter"/>
</dbReference>
<keyword evidence="6" id="KW-0067">ATP-binding</keyword>
<dbReference type="InterPro" id="IPR011527">
    <property type="entry name" value="ABC1_TM_dom"/>
</dbReference>
<dbReference type="eggNOG" id="COG1132">
    <property type="taxonomic scope" value="Bacteria"/>
</dbReference>